<sequence length="231" mass="24768">MTTIETTIQCYHIASSMIALNKSIIDEVIEDSQSSNEVDHPSLPNNEFPTVVDILSFLLLASSSEIQAILFKADCEELKEPKLLAVSTSSGLSLSLNSAVIVFAISTALNTGQDFIGGDHIPAKSRGVVDQKFKRLLLQANSKLILSFSPCKNIASSTEHNVIASSQFPTASSSATPGALCISITLTLEENSFSAISLVTNTLMKLHNLSIVLSLTKEQGNDPKMNGIIMR</sequence>
<accession>A0ABD2A5B6</accession>
<comment type="caution">
    <text evidence="1">The sequence shown here is derived from an EMBL/GenBank/DDBJ whole genome shotgun (WGS) entry which is preliminary data.</text>
</comment>
<evidence type="ECO:0000313" key="1">
    <source>
        <dbReference type="EMBL" id="KAL2715800.1"/>
    </source>
</evidence>
<dbReference type="AlphaFoldDB" id="A0ABD2A5B6"/>
<name>A0ABD2A5B6_VESSQ</name>
<evidence type="ECO:0000313" key="2">
    <source>
        <dbReference type="Proteomes" id="UP001607302"/>
    </source>
</evidence>
<gene>
    <name evidence="1" type="ORF">V1478_015498</name>
</gene>
<organism evidence="1 2">
    <name type="scientific">Vespula squamosa</name>
    <name type="common">Southern yellow jacket</name>
    <name type="synonym">Wasp</name>
    <dbReference type="NCBI Taxonomy" id="30214"/>
    <lineage>
        <taxon>Eukaryota</taxon>
        <taxon>Metazoa</taxon>
        <taxon>Ecdysozoa</taxon>
        <taxon>Arthropoda</taxon>
        <taxon>Hexapoda</taxon>
        <taxon>Insecta</taxon>
        <taxon>Pterygota</taxon>
        <taxon>Neoptera</taxon>
        <taxon>Endopterygota</taxon>
        <taxon>Hymenoptera</taxon>
        <taxon>Apocrita</taxon>
        <taxon>Aculeata</taxon>
        <taxon>Vespoidea</taxon>
        <taxon>Vespidae</taxon>
        <taxon>Vespinae</taxon>
        <taxon>Vespula</taxon>
    </lineage>
</organism>
<proteinExistence type="predicted"/>
<keyword evidence="2" id="KW-1185">Reference proteome</keyword>
<dbReference type="EMBL" id="JAUDFV010000155">
    <property type="protein sequence ID" value="KAL2715800.1"/>
    <property type="molecule type" value="Genomic_DNA"/>
</dbReference>
<dbReference type="Proteomes" id="UP001607302">
    <property type="component" value="Unassembled WGS sequence"/>
</dbReference>
<protein>
    <submittedName>
        <fullName evidence="1">Uncharacterized protein</fullName>
    </submittedName>
</protein>
<reference evidence="1 2" key="1">
    <citation type="journal article" date="2024" name="Ann. Entomol. Soc. Am.">
        <title>Genomic analyses of the southern and eastern yellowjacket wasps (Hymenoptera: Vespidae) reveal evolutionary signatures of social life.</title>
        <authorList>
            <person name="Catto M.A."/>
            <person name="Caine P.B."/>
            <person name="Orr S.E."/>
            <person name="Hunt B.G."/>
            <person name="Goodisman M.A.D."/>
        </authorList>
    </citation>
    <scope>NUCLEOTIDE SEQUENCE [LARGE SCALE GENOMIC DNA]</scope>
    <source>
        <strain evidence="1">233</strain>
        <tissue evidence="1">Head and thorax</tissue>
    </source>
</reference>